<gene>
    <name evidence="1" type="ORF">E5358_00070</name>
</gene>
<name>A0AC61QTM7_9BACT</name>
<keyword evidence="2" id="KW-1185">Reference proteome</keyword>
<organism evidence="1 2">
    <name type="scientific">Palleniella muris</name>
    <dbReference type="NCBI Taxonomy" id="3038145"/>
    <lineage>
        <taxon>Bacteria</taxon>
        <taxon>Pseudomonadati</taxon>
        <taxon>Bacteroidota</taxon>
        <taxon>Bacteroidia</taxon>
        <taxon>Bacteroidales</taxon>
        <taxon>Prevotellaceae</taxon>
        <taxon>Palleniella</taxon>
    </lineage>
</organism>
<evidence type="ECO:0000313" key="1">
    <source>
        <dbReference type="EMBL" id="TGX84072.1"/>
    </source>
</evidence>
<dbReference type="EMBL" id="SRZC01000001">
    <property type="protein sequence ID" value="TGX84072.1"/>
    <property type="molecule type" value="Genomic_DNA"/>
</dbReference>
<proteinExistence type="predicted"/>
<accession>A0AC61QTM7</accession>
<dbReference type="Proteomes" id="UP000308886">
    <property type="component" value="Unassembled WGS sequence"/>
</dbReference>
<protein>
    <submittedName>
        <fullName evidence="1">NAD-dependent epimerase/dehydratase family protein</fullName>
    </submittedName>
</protein>
<reference evidence="1" key="1">
    <citation type="submission" date="2019-04" db="EMBL/GenBank/DDBJ databases">
        <title>Microbes associate with the intestines of laboratory mice.</title>
        <authorList>
            <person name="Navarre W."/>
            <person name="Wong E."/>
            <person name="Huang K."/>
            <person name="Tropini C."/>
            <person name="Ng K."/>
            <person name="Yu B."/>
        </authorList>
    </citation>
    <scope>NUCLEOTIDE SEQUENCE</scope>
    <source>
        <strain evidence="1">NM73_A23</strain>
    </source>
</reference>
<sequence length="342" mass="37652">MINKKHPQYMEDIRNVLSVKGIERLQGKRIIVTGATGLLGVHLIDALMALGNVSIIAVGRNRERAAERLGEYFSSPLFSFLEQDVMLPFPEDITADYVIPLASNTHPLAYSQYPVETMLINLKGAEHALELARRCGATVLYPSTVEVYGNARGNDVFTEDYTGVLNLATSRAGYSESKRSCEALCQSYGAEYGVNVKIVRLSRVFGPTMLMSDSKASSQFIKKALAGEDIVLKSEGKQFFSYTYTADAVAAMLHIMLNGTNGTAYNIANDNCNVHLRDFAGLCAELCGREVVFDLPSESERKGFSVAMNAILDTERLRNSGFTPMYTMKDAVARTIHILKND</sequence>
<evidence type="ECO:0000313" key="2">
    <source>
        <dbReference type="Proteomes" id="UP000308886"/>
    </source>
</evidence>
<comment type="caution">
    <text evidence="1">The sequence shown here is derived from an EMBL/GenBank/DDBJ whole genome shotgun (WGS) entry which is preliminary data.</text>
</comment>